<evidence type="ECO:0000256" key="1">
    <source>
        <dbReference type="ARBA" id="ARBA00000370"/>
    </source>
</evidence>
<evidence type="ECO:0000313" key="7">
    <source>
        <dbReference type="EMBL" id="GJT60793.1"/>
    </source>
</evidence>
<proteinExistence type="inferred from homology"/>
<comment type="function">
    <text evidence="2">Catalyzes the interconversion of 2-phosphoglycerate and 3-phosphoglycerate.</text>
</comment>
<evidence type="ECO:0000256" key="5">
    <source>
        <dbReference type="ARBA" id="ARBA00023152"/>
    </source>
</evidence>
<sequence>MVNSKMQPCKRVVFVLIDGLGDVSFQRFGYKTPLEAAKVPNLDAIASAGVNGLIDPVEVGLDCRSDIAYLSIMGYATITALDRANTKGALLLVPSTFNVVDTDSRTISSTEGTIVSVGYWKS</sequence>
<protein>
    <submittedName>
        <fullName evidence="7">Probable 2,3-bisphosphoglycerate-independent phosphoglycerate mutase</fullName>
    </submittedName>
</protein>
<reference evidence="7" key="2">
    <citation type="submission" date="2022-01" db="EMBL/GenBank/DDBJ databases">
        <authorList>
            <person name="Yamashiro T."/>
            <person name="Shiraishi A."/>
            <person name="Satake H."/>
            <person name="Nakayama K."/>
        </authorList>
    </citation>
    <scope>NUCLEOTIDE SEQUENCE</scope>
</reference>
<dbReference type="Proteomes" id="UP001151760">
    <property type="component" value="Unassembled WGS sequence"/>
</dbReference>
<comment type="similarity">
    <text evidence="4">Belongs to the BPG-independent phosphoglycerate mutase family. A-PGAM subfamily.</text>
</comment>
<comment type="caution">
    <text evidence="7">The sequence shown here is derived from an EMBL/GenBank/DDBJ whole genome shotgun (WGS) entry which is preliminary data.</text>
</comment>
<dbReference type="SUPFAM" id="SSF53649">
    <property type="entry name" value="Alkaline phosphatase-like"/>
    <property type="match status" value="1"/>
</dbReference>
<dbReference type="InterPro" id="IPR006124">
    <property type="entry name" value="Metalloenzyme"/>
</dbReference>
<feature type="domain" description="Metalloenzyme" evidence="6">
    <location>
        <begin position="10"/>
        <end position="86"/>
    </location>
</feature>
<dbReference type="InterPro" id="IPR017850">
    <property type="entry name" value="Alkaline_phosphatase_core_sf"/>
</dbReference>
<comment type="pathway">
    <text evidence="3">Carbohydrate degradation.</text>
</comment>
<name>A0ABQ5FCC0_9ASTR</name>
<dbReference type="PANTHER" id="PTHR31209:SF0">
    <property type="entry name" value="METALLOENZYME DOMAIN-CONTAINING PROTEIN"/>
    <property type="match status" value="1"/>
</dbReference>
<dbReference type="Pfam" id="PF01676">
    <property type="entry name" value="Metalloenzyme"/>
    <property type="match status" value="1"/>
</dbReference>
<keyword evidence="8" id="KW-1185">Reference proteome</keyword>
<keyword evidence="5" id="KW-0324">Glycolysis</keyword>
<dbReference type="Gene3D" id="3.40.720.10">
    <property type="entry name" value="Alkaline Phosphatase, subunit A"/>
    <property type="match status" value="1"/>
</dbReference>
<reference evidence="7" key="1">
    <citation type="journal article" date="2022" name="Int. J. Mol. Sci.">
        <title>Draft Genome of Tanacetum Coccineum: Genomic Comparison of Closely Related Tanacetum-Family Plants.</title>
        <authorList>
            <person name="Yamashiro T."/>
            <person name="Shiraishi A."/>
            <person name="Nakayama K."/>
            <person name="Satake H."/>
        </authorList>
    </citation>
    <scope>NUCLEOTIDE SEQUENCE</scope>
</reference>
<evidence type="ECO:0000313" key="8">
    <source>
        <dbReference type="Proteomes" id="UP001151760"/>
    </source>
</evidence>
<dbReference type="Pfam" id="PF10143">
    <property type="entry name" value="PhosphMutase"/>
    <property type="match status" value="1"/>
</dbReference>
<evidence type="ECO:0000259" key="6">
    <source>
        <dbReference type="Pfam" id="PF01676"/>
    </source>
</evidence>
<dbReference type="InterPro" id="IPR004456">
    <property type="entry name" value="Pglycerate_mutase_ApgM"/>
</dbReference>
<evidence type="ECO:0000256" key="4">
    <source>
        <dbReference type="ARBA" id="ARBA00005524"/>
    </source>
</evidence>
<dbReference type="PANTHER" id="PTHR31209">
    <property type="entry name" value="COFACTOR-INDEPENDENT PHOSPHOGLYCERATE MUTASE"/>
    <property type="match status" value="1"/>
</dbReference>
<organism evidence="7 8">
    <name type="scientific">Tanacetum coccineum</name>
    <dbReference type="NCBI Taxonomy" id="301880"/>
    <lineage>
        <taxon>Eukaryota</taxon>
        <taxon>Viridiplantae</taxon>
        <taxon>Streptophyta</taxon>
        <taxon>Embryophyta</taxon>
        <taxon>Tracheophyta</taxon>
        <taxon>Spermatophyta</taxon>
        <taxon>Magnoliopsida</taxon>
        <taxon>eudicotyledons</taxon>
        <taxon>Gunneridae</taxon>
        <taxon>Pentapetalae</taxon>
        <taxon>asterids</taxon>
        <taxon>campanulids</taxon>
        <taxon>Asterales</taxon>
        <taxon>Asteraceae</taxon>
        <taxon>Asteroideae</taxon>
        <taxon>Anthemideae</taxon>
        <taxon>Anthemidinae</taxon>
        <taxon>Tanacetum</taxon>
    </lineage>
</organism>
<accession>A0ABQ5FCC0</accession>
<evidence type="ECO:0000256" key="3">
    <source>
        <dbReference type="ARBA" id="ARBA00004921"/>
    </source>
</evidence>
<comment type="catalytic activity">
    <reaction evidence="1">
        <text>(2R)-2-phosphoglycerate = (2R)-3-phosphoglycerate</text>
        <dbReference type="Rhea" id="RHEA:15901"/>
        <dbReference type="ChEBI" id="CHEBI:58272"/>
        <dbReference type="ChEBI" id="CHEBI:58289"/>
        <dbReference type="EC" id="5.4.2.12"/>
    </reaction>
</comment>
<dbReference type="EMBL" id="BQNB010017231">
    <property type="protein sequence ID" value="GJT60793.1"/>
    <property type="molecule type" value="Genomic_DNA"/>
</dbReference>
<evidence type="ECO:0000256" key="2">
    <source>
        <dbReference type="ARBA" id="ARBA00002315"/>
    </source>
</evidence>
<gene>
    <name evidence="7" type="ORF">Tco_1004326</name>
</gene>